<comment type="caution">
    <text evidence="2">The sequence shown here is derived from an EMBL/GenBank/DDBJ whole genome shotgun (WGS) entry which is preliminary data.</text>
</comment>
<gene>
    <name evidence="2" type="ORF">NP493_1551g00040</name>
</gene>
<proteinExistence type="predicted"/>
<feature type="compositionally biased region" description="Basic and acidic residues" evidence="1">
    <location>
        <begin position="1"/>
        <end position="10"/>
    </location>
</feature>
<sequence length="118" mass="14168">MAKYTEDTKKNTHLHQQMPAQNPTPEVVRQGIQHYILEMNQTTNHRKLNKEDKMEVDTLRKPPETITHQATTWNPPAWKKRRCRPRNTRREMERMATDIKQWRSLVDGLCSQRANRHK</sequence>
<feature type="compositionally biased region" description="Polar residues" evidence="1">
    <location>
        <begin position="14"/>
        <end position="24"/>
    </location>
</feature>
<name>A0AAD9K043_RIDPI</name>
<dbReference type="EMBL" id="JAODUO010001552">
    <property type="protein sequence ID" value="KAK2161915.1"/>
    <property type="molecule type" value="Genomic_DNA"/>
</dbReference>
<feature type="compositionally biased region" description="Basic and acidic residues" evidence="1">
    <location>
        <begin position="49"/>
        <end position="63"/>
    </location>
</feature>
<evidence type="ECO:0000256" key="1">
    <source>
        <dbReference type="SAM" id="MobiDB-lite"/>
    </source>
</evidence>
<feature type="region of interest" description="Disordered" evidence="1">
    <location>
        <begin position="1"/>
        <end position="25"/>
    </location>
</feature>
<dbReference type="AlphaFoldDB" id="A0AAD9K043"/>
<feature type="region of interest" description="Disordered" evidence="1">
    <location>
        <begin position="41"/>
        <end position="70"/>
    </location>
</feature>
<dbReference type="Proteomes" id="UP001209878">
    <property type="component" value="Unassembled WGS sequence"/>
</dbReference>
<accession>A0AAD9K043</accession>
<protein>
    <submittedName>
        <fullName evidence="2">Uncharacterized protein</fullName>
    </submittedName>
</protein>
<evidence type="ECO:0000313" key="2">
    <source>
        <dbReference type="EMBL" id="KAK2161915.1"/>
    </source>
</evidence>
<organism evidence="2 3">
    <name type="scientific">Ridgeia piscesae</name>
    <name type="common">Tubeworm</name>
    <dbReference type="NCBI Taxonomy" id="27915"/>
    <lineage>
        <taxon>Eukaryota</taxon>
        <taxon>Metazoa</taxon>
        <taxon>Spiralia</taxon>
        <taxon>Lophotrochozoa</taxon>
        <taxon>Annelida</taxon>
        <taxon>Polychaeta</taxon>
        <taxon>Sedentaria</taxon>
        <taxon>Canalipalpata</taxon>
        <taxon>Sabellida</taxon>
        <taxon>Siboglinidae</taxon>
        <taxon>Ridgeia</taxon>
    </lineage>
</organism>
<evidence type="ECO:0000313" key="3">
    <source>
        <dbReference type="Proteomes" id="UP001209878"/>
    </source>
</evidence>
<reference evidence="2" key="1">
    <citation type="journal article" date="2023" name="Mol. Biol. Evol.">
        <title>Third-Generation Sequencing Reveals the Adaptive Role of the Epigenome in Three Deep-Sea Polychaetes.</title>
        <authorList>
            <person name="Perez M."/>
            <person name="Aroh O."/>
            <person name="Sun Y."/>
            <person name="Lan Y."/>
            <person name="Juniper S.K."/>
            <person name="Young C.R."/>
            <person name="Angers B."/>
            <person name="Qian P.Y."/>
        </authorList>
    </citation>
    <scope>NUCLEOTIDE SEQUENCE</scope>
    <source>
        <strain evidence="2">R07B-5</strain>
    </source>
</reference>
<keyword evidence="3" id="KW-1185">Reference proteome</keyword>